<proteinExistence type="predicted"/>
<name>A0A919FXS8_9MICO</name>
<dbReference type="RefSeq" id="WP_189669873.1">
    <property type="nucleotide sequence ID" value="NZ_BNAS01000004.1"/>
</dbReference>
<keyword evidence="2" id="KW-1185">Reference proteome</keyword>
<sequence length="60" mass="5917">MSDTAAGAGTPDPCVADRSATTNAITCSAMTTHARTITAVAPRGALSGGAGTGRYSCWDI</sequence>
<dbReference type="AlphaFoldDB" id="A0A919FXS8"/>
<evidence type="ECO:0000313" key="2">
    <source>
        <dbReference type="Proteomes" id="UP000627369"/>
    </source>
</evidence>
<protein>
    <submittedName>
        <fullName evidence="1">Uncharacterized protein</fullName>
    </submittedName>
</protein>
<reference evidence="1" key="1">
    <citation type="journal article" date="2014" name="Int. J. Syst. Evol. Microbiol.">
        <title>Complete genome sequence of Corynebacterium casei LMG S-19264T (=DSM 44701T), isolated from a smear-ripened cheese.</title>
        <authorList>
            <consortium name="US DOE Joint Genome Institute (JGI-PGF)"/>
            <person name="Walter F."/>
            <person name="Albersmeier A."/>
            <person name="Kalinowski J."/>
            <person name="Ruckert C."/>
        </authorList>
    </citation>
    <scope>NUCLEOTIDE SEQUENCE</scope>
    <source>
        <strain evidence="1">CGMCC 4.7398</strain>
    </source>
</reference>
<reference evidence="1" key="2">
    <citation type="submission" date="2020-09" db="EMBL/GenBank/DDBJ databases">
        <authorList>
            <person name="Sun Q."/>
            <person name="Zhou Y."/>
        </authorList>
    </citation>
    <scope>NUCLEOTIDE SEQUENCE</scope>
    <source>
        <strain evidence="1">CGMCC 4.7398</strain>
    </source>
</reference>
<dbReference type="Proteomes" id="UP000627369">
    <property type="component" value="Unassembled WGS sequence"/>
</dbReference>
<organism evidence="1 2">
    <name type="scientific">Promicromonospora soli</name>
    <dbReference type="NCBI Taxonomy" id="2035533"/>
    <lineage>
        <taxon>Bacteria</taxon>
        <taxon>Bacillati</taxon>
        <taxon>Actinomycetota</taxon>
        <taxon>Actinomycetes</taxon>
        <taxon>Micrococcales</taxon>
        <taxon>Promicromonosporaceae</taxon>
        <taxon>Promicromonospora</taxon>
    </lineage>
</organism>
<gene>
    <name evidence="1" type="ORF">GCM10017772_27700</name>
</gene>
<accession>A0A919FXS8</accession>
<comment type="caution">
    <text evidence="1">The sequence shown here is derived from an EMBL/GenBank/DDBJ whole genome shotgun (WGS) entry which is preliminary data.</text>
</comment>
<dbReference type="EMBL" id="BNAS01000004">
    <property type="protein sequence ID" value="GHH74316.1"/>
    <property type="molecule type" value="Genomic_DNA"/>
</dbReference>
<evidence type="ECO:0000313" key="1">
    <source>
        <dbReference type="EMBL" id="GHH74316.1"/>
    </source>
</evidence>